<feature type="non-terminal residue" evidence="7">
    <location>
        <position position="1"/>
    </location>
</feature>
<evidence type="ECO:0000256" key="2">
    <source>
        <dbReference type="ARBA" id="ARBA00022771"/>
    </source>
</evidence>
<accession>A0AAV9ZL97</accession>
<dbReference type="PROSITE" id="PS51999">
    <property type="entry name" value="ZF_GRF"/>
    <property type="match status" value="1"/>
</dbReference>
<dbReference type="GO" id="GO:0008270">
    <property type="term" value="F:zinc ion binding"/>
    <property type="evidence" value="ECO:0007669"/>
    <property type="project" value="UniProtKB-KW"/>
</dbReference>
<comment type="caution">
    <text evidence="7">The sequence shown here is derived from an EMBL/GenBank/DDBJ whole genome shotgun (WGS) entry which is preliminary data.</text>
</comment>
<evidence type="ECO:0000313" key="7">
    <source>
        <dbReference type="EMBL" id="KAK6984998.1"/>
    </source>
</evidence>
<name>A0AAV9ZL97_9AGAR</name>
<dbReference type="InterPro" id="IPR010666">
    <property type="entry name" value="Znf_GRF"/>
</dbReference>
<dbReference type="EMBL" id="JAWWNJ010000133">
    <property type="protein sequence ID" value="KAK6984998.1"/>
    <property type="molecule type" value="Genomic_DNA"/>
</dbReference>
<proteinExistence type="predicted"/>
<feature type="domain" description="GRF-type" evidence="6">
    <location>
        <begin position="48"/>
        <end position="109"/>
    </location>
</feature>
<dbReference type="Pfam" id="PF06839">
    <property type="entry name" value="Zn_ribbon_GRF"/>
    <property type="match status" value="1"/>
</dbReference>
<keyword evidence="1" id="KW-0479">Metal-binding</keyword>
<feature type="compositionally biased region" description="Low complexity" evidence="5">
    <location>
        <begin position="14"/>
        <end position="28"/>
    </location>
</feature>
<gene>
    <name evidence="7" type="ORF">R3P38DRAFT_2575178</name>
</gene>
<evidence type="ECO:0000259" key="6">
    <source>
        <dbReference type="PROSITE" id="PS51999"/>
    </source>
</evidence>
<evidence type="ECO:0000313" key="8">
    <source>
        <dbReference type="Proteomes" id="UP001362999"/>
    </source>
</evidence>
<evidence type="ECO:0000256" key="4">
    <source>
        <dbReference type="PROSITE-ProRule" id="PRU01343"/>
    </source>
</evidence>
<evidence type="ECO:0000256" key="1">
    <source>
        <dbReference type="ARBA" id="ARBA00022723"/>
    </source>
</evidence>
<reference evidence="7 8" key="1">
    <citation type="journal article" date="2024" name="J Genomics">
        <title>Draft genome sequencing and assembly of Favolaschia claudopus CIRM-BRFM 2984 isolated from oak limbs.</title>
        <authorList>
            <person name="Navarro D."/>
            <person name="Drula E."/>
            <person name="Chaduli D."/>
            <person name="Cazenave R."/>
            <person name="Ahrendt S."/>
            <person name="Wang J."/>
            <person name="Lipzen A."/>
            <person name="Daum C."/>
            <person name="Barry K."/>
            <person name="Grigoriev I.V."/>
            <person name="Favel A."/>
            <person name="Rosso M.N."/>
            <person name="Martin F."/>
        </authorList>
    </citation>
    <scope>NUCLEOTIDE SEQUENCE [LARGE SCALE GENOMIC DNA]</scope>
    <source>
        <strain evidence="7 8">CIRM-BRFM 2984</strain>
    </source>
</reference>
<evidence type="ECO:0000256" key="3">
    <source>
        <dbReference type="ARBA" id="ARBA00022833"/>
    </source>
</evidence>
<feature type="region of interest" description="Disordered" evidence="5">
    <location>
        <begin position="14"/>
        <end position="35"/>
    </location>
</feature>
<dbReference type="Proteomes" id="UP001362999">
    <property type="component" value="Unassembled WGS sequence"/>
</dbReference>
<dbReference type="AlphaFoldDB" id="A0AAV9ZL97"/>
<evidence type="ECO:0000256" key="5">
    <source>
        <dbReference type="SAM" id="MobiDB-lite"/>
    </source>
</evidence>
<sequence length="135" mass="14998">SNSLDADYQFALSLSQSQTSSPASPSRSNGESKKVWSSLLAPLEPPLCQVHGEPAKELTVNKPGPNKGKNFFICSRPVGPGYDRGKAERLREEVDPTWRCDFFKFALSGRARCGWRWLGRGVDEVGAFVVRYLLH</sequence>
<organism evidence="7 8">
    <name type="scientific">Favolaschia claudopus</name>
    <dbReference type="NCBI Taxonomy" id="2862362"/>
    <lineage>
        <taxon>Eukaryota</taxon>
        <taxon>Fungi</taxon>
        <taxon>Dikarya</taxon>
        <taxon>Basidiomycota</taxon>
        <taxon>Agaricomycotina</taxon>
        <taxon>Agaricomycetes</taxon>
        <taxon>Agaricomycetidae</taxon>
        <taxon>Agaricales</taxon>
        <taxon>Marasmiineae</taxon>
        <taxon>Mycenaceae</taxon>
        <taxon>Favolaschia</taxon>
    </lineage>
</organism>
<protein>
    <recommendedName>
        <fullName evidence="6">GRF-type domain-containing protein</fullName>
    </recommendedName>
</protein>
<keyword evidence="2 4" id="KW-0863">Zinc-finger</keyword>
<keyword evidence="3" id="KW-0862">Zinc</keyword>
<keyword evidence="8" id="KW-1185">Reference proteome</keyword>